<feature type="transmembrane region" description="Helical" evidence="1">
    <location>
        <begin position="119"/>
        <end position="140"/>
    </location>
</feature>
<keyword evidence="1" id="KW-1133">Transmembrane helix</keyword>
<feature type="transmembrane region" description="Helical" evidence="1">
    <location>
        <begin position="160"/>
        <end position="193"/>
    </location>
</feature>
<feature type="transmembrane region" description="Helical" evidence="1">
    <location>
        <begin position="81"/>
        <end position="107"/>
    </location>
</feature>
<dbReference type="AlphaFoldDB" id="A0AAN7SN32"/>
<accession>A0AAN7SN32</accession>
<organism evidence="2 3">
    <name type="scientific">Aquatica leii</name>
    <dbReference type="NCBI Taxonomy" id="1421715"/>
    <lineage>
        <taxon>Eukaryota</taxon>
        <taxon>Metazoa</taxon>
        <taxon>Ecdysozoa</taxon>
        <taxon>Arthropoda</taxon>
        <taxon>Hexapoda</taxon>
        <taxon>Insecta</taxon>
        <taxon>Pterygota</taxon>
        <taxon>Neoptera</taxon>
        <taxon>Endopterygota</taxon>
        <taxon>Coleoptera</taxon>
        <taxon>Polyphaga</taxon>
        <taxon>Elateriformia</taxon>
        <taxon>Elateroidea</taxon>
        <taxon>Lampyridae</taxon>
        <taxon>Luciolinae</taxon>
        <taxon>Aquatica</taxon>
    </lineage>
</organism>
<evidence type="ECO:0000256" key="1">
    <source>
        <dbReference type="SAM" id="Phobius"/>
    </source>
</evidence>
<keyword evidence="1" id="KW-0472">Membrane</keyword>
<dbReference type="EMBL" id="JARPUR010000004">
    <property type="protein sequence ID" value="KAK4877468.1"/>
    <property type="molecule type" value="Genomic_DNA"/>
</dbReference>
<feature type="transmembrane region" description="Helical" evidence="1">
    <location>
        <begin position="12"/>
        <end position="37"/>
    </location>
</feature>
<sequence length="289" mass="33430">MDLRKCFKPLGYLSAFLGIVQRITWTLLSILTLFIHFEVWTVNLTLKTHKDLLSSAILAGYILRDEGFSAIGNVFIKPKHFYIWVIVFLIISIFWILLSVYFFIVLIKNETHNFKKTMLAWCIWTFVICTIDLLLTGLLANDYSVLVAAYNTQMSMDKLYALLSCAVLMAISAKGFVMWFVNIILTIFLLRIYSKLPKNFKTLKSQYSTNSLAYLKYPNAEDGRIKSKTTEHSLESFQGLPRVGPVQSINRQVNLPTNLKDVESYNSHHPKHIESLEYYAKPTLRRNYN</sequence>
<keyword evidence="3" id="KW-1185">Reference proteome</keyword>
<comment type="caution">
    <text evidence="2">The sequence shown here is derived from an EMBL/GenBank/DDBJ whole genome shotgun (WGS) entry which is preliminary data.</text>
</comment>
<gene>
    <name evidence="2" type="ORF">RN001_009974</name>
</gene>
<reference evidence="3" key="1">
    <citation type="submission" date="2023-01" db="EMBL/GenBank/DDBJ databases">
        <title>Key to firefly adult light organ development and bioluminescence: homeobox transcription factors regulate luciferase expression and transportation to peroxisome.</title>
        <authorList>
            <person name="Fu X."/>
        </authorList>
    </citation>
    <scope>NUCLEOTIDE SEQUENCE [LARGE SCALE GENOMIC DNA]</scope>
</reference>
<dbReference type="Proteomes" id="UP001353858">
    <property type="component" value="Unassembled WGS sequence"/>
</dbReference>
<proteinExistence type="predicted"/>
<protein>
    <submittedName>
        <fullName evidence="2">Uncharacterized protein</fullName>
    </submittedName>
</protein>
<evidence type="ECO:0000313" key="2">
    <source>
        <dbReference type="EMBL" id="KAK4877468.1"/>
    </source>
</evidence>
<keyword evidence="1" id="KW-0812">Transmembrane</keyword>
<name>A0AAN7SN32_9COLE</name>
<evidence type="ECO:0000313" key="3">
    <source>
        <dbReference type="Proteomes" id="UP001353858"/>
    </source>
</evidence>